<dbReference type="EC" id="3.1.1.96" evidence="3"/>
<dbReference type="Proteomes" id="UP001501920">
    <property type="component" value="Chromosome 10"/>
</dbReference>
<feature type="domain" description="Integrase zinc-binding" evidence="9">
    <location>
        <begin position="141"/>
        <end position="190"/>
    </location>
</feature>
<evidence type="ECO:0000256" key="5">
    <source>
        <dbReference type="ARBA" id="ARBA00022801"/>
    </source>
</evidence>
<evidence type="ECO:0000256" key="7">
    <source>
        <dbReference type="ARBA" id="ARBA00048018"/>
    </source>
</evidence>
<dbReference type="InterPro" id="IPR023509">
    <property type="entry name" value="DTD-like_sf"/>
</dbReference>
<accession>A0AAR2LC30</accession>
<dbReference type="GO" id="GO:0005737">
    <property type="term" value="C:cytoplasm"/>
    <property type="evidence" value="ECO:0007669"/>
    <property type="project" value="UniProtKB-SubCell"/>
</dbReference>
<dbReference type="Gene3D" id="1.10.340.70">
    <property type="match status" value="1"/>
</dbReference>
<sequence>MLVFDAQLHEDAVYYILLLKQVSNECWVDDSMESVEDEHPSVDEDLVHIEHPYSKGHTVQTSANGSSMNSPLLISTSEPYFRKYDALEKYLRTGVYSSMPYCRRDAVKRCAKRFCLQDGFLFYTSGRGIQEHGRRRVLRSKEEVQSTLTVYHDDMNHLAFEKCLRLISRHFFWGSLKADVALWIQRCPQCSGSEEPPGIEPCASPGSPEVTELLEPMEDQYSLGLAGQTNGRMTTENDLHLSISEVAVEQCVISSGPKRLPSCQPDSNTSDGTVTIRTDSVTSSSGSRQSPEDLAQERRNYSLSARTVVQQCTHALLQVKPQVAADADSEWVEIHEGMVIYVCFYKGATEKIIPKMVNSLLNAKFFPTSNGRHLSILEVPGSVLIVPQDTMTGVMKGSRVQHHDSVERWKGLHLYKRFVSLCEKEVAASTKCSEAGAVVRHGVYGNMQAIYLNSSGPLTHVIEF</sequence>
<dbReference type="Pfam" id="PF17921">
    <property type="entry name" value="Integrase_H2C2"/>
    <property type="match status" value="1"/>
</dbReference>
<feature type="region of interest" description="Disordered" evidence="8">
    <location>
        <begin position="257"/>
        <end position="297"/>
    </location>
</feature>
<evidence type="ECO:0000256" key="3">
    <source>
        <dbReference type="ARBA" id="ARBA00013056"/>
    </source>
</evidence>
<comment type="catalytic activity">
    <reaction evidence="7">
        <text>a D-aminoacyl-tRNA + H2O = a tRNA + a D-alpha-amino acid + H(+)</text>
        <dbReference type="Rhea" id="RHEA:13953"/>
        <dbReference type="Rhea" id="RHEA-COMP:10123"/>
        <dbReference type="Rhea" id="RHEA-COMP:10124"/>
        <dbReference type="ChEBI" id="CHEBI:15377"/>
        <dbReference type="ChEBI" id="CHEBI:15378"/>
        <dbReference type="ChEBI" id="CHEBI:59871"/>
        <dbReference type="ChEBI" id="CHEBI:78442"/>
        <dbReference type="ChEBI" id="CHEBI:79333"/>
        <dbReference type="EC" id="3.1.1.96"/>
    </reaction>
</comment>
<proteinExistence type="predicted"/>
<evidence type="ECO:0000313" key="11">
    <source>
        <dbReference type="Proteomes" id="UP001501920"/>
    </source>
</evidence>
<evidence type="ECO:0000256" key="6">
    <source>
        <dbReference type="ARBA" id="ARBA00047676"/>
    </source>
</evidence>
<comment type="catalytic activity">
    <reaction evidence="6">
        <text>glycyl-tRNA(Ala) + H2O = tRNA(Ala) + glycine + H(+)</text>
        <dbReference type="Rhea" id="RHEA:53744"/>
        <dbReference type="Rhea" id="RHEA-COMP:9657"/>
        <dbReference type="Rhea" id="RHEA-COMP:13640"/>
        <dbReference type="ChEBI" id="CHEBI:15377"/>
        <dbReference type="ChEBI" id="CHEBI:15378"/>
        <dbReference type="ChEBI" id="CHEBI:57305"/>
        <dbReference type="ChEBI" id="CHEBI:78442"/>
        <dbReference type="ChEBI" id="CHEBI:78522"/>
        <dbReference type="EC" id="3.1.1.96"/>
    </reaction>
</comment>
<dbReference type="Pfam" id="PF02580">
    <property type="entry name" value="Tyr_Deacylase"/>
    <property type="match status" value="1"/>
</dbReference>
<dbReference type="GO" id="GO:0051500">
    <property type="term" value="F:D-tyrosyl-tRNA(Tyr) deacylase activity"/>
    <property type="evidence" value="ECO:0007669"/>
    <property type="project" value="TreeGrafter"/>
</dbReference>
<feature type="compositionally biased region" description="Polar residues" evidence="8">
    <location>
        <begin position="264"/>
        <end position="289"/>
    </location>
</feature>
<reference evidence="10" key="3">
    <citation type="submission" date="2025-09" db="UniProtKB">
        <authorList>
            <consortium name="Ensembl"/>
        </authorList>
    </citation>
    <scope>IDENTIFICATION</scope>
</reference>
<dbReference type="Gene3D" id="3.50.80.10">
    <property type="entry name" value="D-tyrosyl-tRNA(Tyr) deacylase"/>
    <property type="match status" value="1"/>
</dbReference>
<reference evidence="10 11" key="1">
    <citation type="submission" date="2020-10" db="EMBL/GenBank/DDBJ databases">
        <title>Pygocentrus nattereri (red-bellied piranha) genome, fPygNat1, primary haplotype.</title>
        <authorList>
            <person name="Myers G."/>
            <person name="Meyer A."/>
            <person name="Karagic N."/>
            <person name="Pippel M."/>
            <person name="Winkler S."/>
            <person name="Tracey A."/>
            <person name="Wood J."/>
            <person name="Formenti G."/>
            <person name="Howe K."/>
            <person name="Fedrigo O."/>
            <person name="Jarvis E.D."/>
        </authorList>
    </citation>
    <scope>NUCLEOTIDE SEQUENCE [LARGE SCALE GENOMIC DNA]</scope>
</reference>
<dbReference type="PANTHER" id="PTHR10472">
    <property type="entry name" value="D-TYROSYL-TRNA TYR DEACYLASE"/>
    <property type="match status" value="1"/>
</dbReference>
<evidence type="ECO:0000256" key="2">
    <source>
        <dbReference type="ARBA" id="ARBA00011738"/>
    </source>
</evidence>
<dbReference type="PANTHER" id="PTHR10472:SF1">
    <property type="entry name" value="D-AMINOACYL-TRNA DEACYLASE 2"/>
    <property type="match status" value="1"/>
</dbReference>
<evidence type="ECO:0000313" key="10">
    <source>
        <dbReference type="Ensembl" id="ENSPNAP00000071936.1"/>
    </source>
</evidence>
<dbReference type="InterPro" id="IPR003732">
    <property type="entry name" value="Daa-tRNA_deacyls_DTD"/>
</dbReference>
<dbReference type="Ensembl" id="ENSPNAT00000049919.1">
    <property type="protein sequence ID" value="ENSPNAP00000071936.1"/>
    <property type="gene ID" value="ENSPNAG00000022057.2"/>
</dbReference>
<evidence type="ECO:0000259" key="9">
    <source>
        <dbReference type="Pfam" id="PF17921"/>
    </source>
</evidence>
<organism evidence="10 11">
    <name type="scientific">Pygocentrus nattereri</name>
    <name type="common">Red-bellied piranha</name>
    <dbReference type="NCBI Taxonomy" id="42514"/>
    <lineage>
        <taxon>Eukaryota</taxon>
        <taxon>Metazoa</taxon>
        <taxon>Chordata</taxon>
        <taxon>Craniata</taxon>
        <taxon>Vertebrata</taxon>
        <taxon>Euteleostomi</taxon>
        <taxon>Actinopterygii</taxon>
        <taxon>Neopterygii</taxon>
        <taxon>Teleostei</taxon>
        <taxon>Ostariophysi</taxon>
        <taxon>Characiformes</taxon>
        <taxon>Characoidei</taxon>
        <taxon>Pygocentrus</taxon>
    </lineage>
</organism>
<comment type="subcellular location">
    <subcellularLocation>
        <location evidence="1">Cytoplasm</location>
    </subcellularLocation>
</comment>
<reference evidence="10" key="2">
    <citation type="submission" date="2025-08" db="UniProtKB">
        <authorList>
            <consortium name="Ensembl"/>
        </authorList>
    </citation>
    <scope>IDENTIFICATION</scope>
</reference>
<keyword evidence="4" id="KW-0963">Cytoplasm</keyword>
<dbReference type="GeneTree" id="ENSGT00940000153431"/>
<dbReference type="SUPFAM" id="SSF69500">
    <property type="entry name" value="DTD-like"/>
    <property type="match status" value="1"/>
</dbReference>
<evidence type="ECO:0000256" key="8">
    <source>
        <dbReference type="SAM" id="MobiDB-lite"/>
    </source>
</evidence>
<dbReference type="InterPro" id="IPR041588">
    <property type="entry name" value="Integrase_H2C2"/>
</dbReference>
<keyword evidence="5" id="KW-0378">Hydrolase</keyword>
<name>A0AAR2LC30_PYGNA</name>
<comment type="subunit">
    <text evidence="2">Homodimer.</text>
</comment>
<protein>
    <recommendedName>
        <fullName evidence="3">D-aminoacyl-tRNA deacylase</fullName>
        <ecNumber evidence="3">3.1.1.96</ecNumber>
    </recommendedName>
</protein>
<evidence type="ECO:0000256" key="4">
    <source>
        <dbReference type="ARBA" id="ARBA00022490"/>
    </source>
</evidence>
<keyword evidence="11" id="KW-1185">Reference proteome</keyword>
<evidence type="ECO:0000256" key="1">
    <source>
        <dbReference type="ARBA" id="ARBA00004496"/>
    </source>
</evidence>
<dbReference type="AlphaFoldDB" id="A0AAR2LC30"/>